<sequence>MGAAVLYLPSSVSAQTDRPPQLDKQLVQDFVGAGHNNLEKVKQLYAEHPTLIYATHDLGGGDFETALEGAGHVGNKEIANFLIEKGARTNMFVLTMLGKTAIVKPYLEAFPSYVFARGPHGLTLLHHAQRGGEDAKELLEYLKSKGLKETKTRL</sequence>
<dbReference type="SUPFAM" id="SSF48403">
    <property type="entry name" value="Ankyrin repeat"/>
    <property type="match status" value="1"/>
</dbReference>
<evidence type="ECO:0000313" key="2">
    <source>
        <dbReference type="Proteomes" id="UP000295741"/>
    </source>
</evidence>
<organism evidence="1 2">
    <name type="scientific">Sediminibacterium goheungense</name>
    <dbReference type="NCBI Taxonomy" id="1086393"/>
    <lineage>
        <taxon>Bacteria</taxon>
        <taxon>Pseudomonadati</taxon>
        <taxon>Bacteroidota</taxon>
        <taxon>Chitinophagia</taxon>
        <taxon>Chitinophagales</taxon>
        <taxon>Chitinophagaceae</taxon>
        <taxon>Sediminibacterium</taxon>
    </lineage>
</organism>
<keyword evidence="2" id="KW-1185">Reference proteome</keyword>
<dbReference type="EMBL" id="SNWP01000010">
    <property type="protein sequence ID" value="TDO28974.1"/>
    <property type="molecule type" value="Genomic_DNA"/>
</dbReference>
<protein>
    <recommendedName>
        <fullName evidence="3">Ankyrin repeat protein</fullName>
    </recommendedName>
</protein>
<evidence type="ECO:0008006" key="3">
    <source>
        <dbReference type="Google" id="ProtNLM"/>
    </source>
</evidence>
<dbReference type="InterPro" id="IPR036770">
    <property type="entry name" value="Ankyrin_rpt-contain_sf"/>
</dbReference>
<dbReference type="Proteomes" id="UP000295741">
    <property type="component" value="Unassembled WGS sequence"/>
</dbReference>
<reference evidence="1 2" key="1">
    <citation type="submission" date="2019-03" db="EMBL/GenBank/DDBJ databases">
        <title>Genomic Encyclopedia of Archaeal and Bacterial Type Strains, Phase II (KMG-II): from individual species to whole genera.</title>
        <authorList>
            <person name="Goeker M."/>
        </authorList>
    </citation>
    <scope>NUCLEOTIDE SEQUENCE [LARGE SCALE GENOMIC DNA]</scope>
    <source>
        <strain evidence="1 2">DSM 28323</strain>
    </source>
</reference>
<evidence type="ECO:0000313" key="1">
    <source>
        <dbReference type="EMBL" id="TDO28974.1"/>
    </source>
</evidence>
<proteinExistence type="predicted"/>
<dbReference type="AlphaFoldDB" id="A0A4R6J192"/>
<accession>A0A4R6J192</accession>
<gene>
    <name evidence="1" type="ORF">BC659_1056</name>
</gene>
<dbReference type="Gene3D" id="1.25.40.20">
    <property type="entry name" value="Ankyrin repeat-containing domain"/>
    <property type="match status" value="1"/>
</dbReference>
<comment type="caution">
    <text evidence="1">The sequence shown here is derived from an EMBL/GenBank/DDBJ whole genome shotgun (WGS) entry which is preliminary data.</text>
</comment>
<name>A0A4R6J192_9BACT</name>